<comment type="caution">
    <text evidence="1">The sequence shown here is derived from an EMBL/GenBank/DDBJ whole genome shotgun (WGS) entry which is preliminary data.</text>
</comment>
<dbReference type="EMBL" id="LCYN01000031">
    <property type="protein sequence ID" value="KKZ92476.1"/>
    <property type="molecule type" value="Genomic_DNA"/>
</dbReference>
<reference evidence="2" key="2">
    <citation type="submission" date="2015-04" db="EMBL/GenBank/DDBJ databases">
        <title>Draft Genome Sequences of Eight Spore-Forming Food Isolates of Bacillus cereus Genome sequencing.</title>
        <authorList>
            <person name="Krawcyk A.O."/>
            <person name="de Jong A."/>
            <person name="Eijlander R.T."/>
            <person name="Berendsen E.M."/>
            <person name="Holsappel S."/>
            <person name="Wells-Bennik M."/>
            <person name="Kuipers O.P."/>
        </authorList>
    </citation>
    <scope>NUCLEOTIDE SEQUENCE [LARGE SCALE GENOMIC DNA]</scope>
    <source>
        <strain evidence="2">B4147</strain>
    </source>
</reference>
<evidence type="ECO:0000313" key="2">
    <source>
        <dbReference type="Proteomes" id="UP000035350"/>
    </source>
</evidence>
<reference evidence="1 2" key="1">
    <citation type="journal article" date="2015" name="Genome Announc.">
        <title>Next-Generation Whole-Genome Sequencing of Eight Strains of Bacillus cereus, Isolated from Food.</title>
        <authorList>
            <person name="Krawczyk A.O."/>
            <person name="de Jong A."/>
            <person name="Eijlander R.T."/>
            <person name="Berendsen E.M."/>
            <person name="Holsappel S."/>
            <person name="Wells-Bennik M.H."/>
            <person name="Kuipers O.P."/>
        </authorList>
    </citation>
    <scope>NUCLEOTIDE SEQUENCE [LARGE SCALE GENOMIC DNA]</scope>
    <source>
        <strain evidence="1 2">B4147</strain>
    </source>
</reference>
<evidence type="ECO:0000313" key="1">
    <source>
        <dbReference type="EMBL" id="KKZ92476.1"/>
    </source>
</evidence>
<gene>
    <name evidence="1" type="ORF">B4147_1712</name>
</gene>
<dbReference type="PATRIC" id="fig|1396.433.peg.4430"/>
<accession>A0A0G8BZY9</accession>
<sequence>MFKLYKVFIVIAYENNNLGMGNVYNSLDLTIEIEKQEVCNG</sequence>
<organism evidence="1 2">
    <name type="scientific">Bacillus wiedmannii</name>
    <dbReference type="NCBI Taxonomy" id="1890302"/>
    <lineage>
        <taxon>Bacteria</taxon>
        <taxon>Bacillati</taxon>
        <taxon>Bacillota</taxon>
        <taxon>Bacilli</taxon>
        <taxon>Bacillales</taxon>
        <taxon>Bacillaceae</taxon>
        <taxon>Bacillus</taxon>
        <taxon>Bacillus cereus group</taxon>
    </lineage>
</organism>
<proteinExistence type="predicted"/>
<protein>
    <submittedName>
        <fullName evidence="1">Uncharacterized protein</fullName>
    </submittedName>
</protein>
<dbReference type="Proteomes" id="UP000035350">
    <property type="component" value="Unassembled WGS sequence"/>
</dbReference>
<name>A0A0G8BZY9_9BACI</name>
<dbReference type="AlphaFoldDB" id="A0A0G8BZY9"/>